<comment type="similarity">
    <text evidence="1">Belongs to the protein kinase superfamily. STE Ser/Thr protein kinase family. STE20 subfamily.</text>
</comment>
<dbReference type="InterPro" id="IPR050629">
    <property type="entry name" value="STE20/SPS1-PAK"/>
</dbReference>
<accession>A0A7J9FEC8</accession>
<protein>
    <recommendedName>
        <fullName evidence="12">Protein kinase domain-containing protein</fullName>
    </recommendedName>
</protein>
<evidence type="ECO:0000256" key="8">
    <source>
        <dbReference type="ARBA" id="ARBA00048679"/>
    </source>
</evidence>
<dbReference type="GO" id="GO:0004674">
    <property type="term" value="F:protein serine/threonine kinase activity"/>
    <property type="evidence" value="ECO:0007669"/>
    <property type="project" value="UniProtKB-KW"/>
</dbReference>
<proteinExistence type="inferred from homology"/>
<dbReference type="Proteomes" id="UP000593568">
    <property type="component" value="Unassembled WGS sequence"/>
</dbReference>
<dbReference type="Gene3D" id="1.10.510.10">
    <property type="entry name" value="Transferase(Phosphotransferase) domain 1"/>
    <property type="match status" value="1"/>
</dbReference>
<evidence type="ECO:0000256" key="3">
    <source>
        <dbReference type="ARBA" id="ARBA00022679"/>
    </source>
</evidence>
<name>A0A7J9FEC8_9ROSI</name>
<keyword evidence="6" id="KW-0067">ATP-binding</keyword>
<evidence type="ECO:0008006" key="12">
    <source>
        <dbReference type="Google" id="ProtNLM"/>
    </source>
</evidence>
<comment type="caution">
    <text evidence="10">The sequence shown here is derived from an EMBL/GenBank/DDBJ whole genome shotgun (WGS) entry which is preliminary data.</text>
</comment>
<dbReference type="GO" id="GO:0005737">
    <property type="term" value="C:cytoplasm"/>
    <property type="evidence" value="ECO:0007669"/>
    <property type="project" value="TreeGrafter"/>
</dbReference>
<dbReference type="PANTHER" id="PTHR48012">
    <property type="entry name" value="STERILE20-LIKE KINASE, ISOFORM B-RELATED"/>
    <property type="match status" value="1"/>
</dbReference>
<dbReference type="SUPFAM" id="SSF56112">
    <property type="entry name" value="Protein kinase-like (PK-like)"/>
    <property type="match status" value="1"/>
</dbReference>
<keyword evidence="3" id="KW-0808">Transferase</keyword>
<evidence type="ECO:0000256" key="5">
    <source>
        <dbReference type="ARBA" id="ARBA00022777"/>
    </source>
</evidence>
<evidence type="ECO:0000313" key="10">
    <source>
        <dbReference type="EMBL" id="MBA0783640.1"/>
    </source>
</evidence>
<evidence type="ECO:0000256" key="2">
    <source>
        <dbReference type="ARBA" id="ARBA00022527"/>
    </source>
</evidence>
<dbReference type="GO" id="GO:0005524">
    <property type="term" value="F:ATP binding"/>
    <property type="evidence" value="ECO:0007669"/>
    <property type="project" value="UniProtKB-KW"/>
</dbReference>
<dbReference type="EMBL" id="JABEZW010000013">
    <property type="protein sequence ID" value="MBA0783640.1"/>
    <property type="molecule type" value="Genomic_DNA"/>
</dbReference>
<comment type="catalytic activity">
    <reaction evidence="8">
        <text>L-seryl-[protein] + ATP = O-phospho-L-seryl-[protein] + ADP + H(+)</text>
        <dbReference type="Rhea" id="RHEA:17989"/>
        <dbReference type="Rhea" id="RHEA-COMP:9863"/>
        <dbReference type="Rhea" id="RHEA-COMP:11604"/>
        <dbReference type="ChEBI" id="CHEBI:15378"/>
        <dbReference type="ChEBI" id="CHEBI:29999"/>
        <dbReference type="ChEBI" id="CHEBI:30616"/>
        <dbReference type="ChEBI" id="CHEBI:83421"/>
        <dbReference type="ChEBI" id="CHEBI:456216"/>
        <dbReference type="EC" id="2.7.11.1"/>
    </reaction>
</comment>
<keyword evidence="2" id="KW-0723">Serine/threonine-protein kinase</keyword>
<evidence type="ECO:0000256" key="6">
    <source>
        <dbReference type="ARBA" id="ARBA00022840"/>
    </source>
</evidence>
<feature type="region of interest" description="Disordered" evidence="9">
    <location>
        <begin position="143"/>
        <end position="302"/>
    </location>
</feature>
<organism evidence="10 11">
    <name type="scientific">Gossypium trilobum</name>
    <dbReference type="NCBI Taxonomy" id="34281"/>
    <lineage>
        <taxon>Eukaryota</taxon>
        <taxon>Viridiplantae</taxon>
        <taxon>Streptophyta</taxon>
        <taxon>Embryophyta</taxon>
        <taxon>Tracheophyta</taxon>
        <taxon>Spermatophyta</taxon>
        <taxon>Magnoliopsida</taxon>
        <taxon>eudicotyledons</taxon>
        <taxon>Gunneridae</taxon>
        <taxon>Pentapetalae</taxon>
        <taxon>rosids</taxon>
        <taxon>malvids</taxon>
        <taxon>Malvales</taxon>
        <taxon>Malvaceae</taxon>
        <taxon>Malvoideae</taxon>
        <taxon>Gossypium</taxon>
    </lineage>
</organism>
<reference evidence="10 11" key="1">
    <citation type="journal article" date="2019" name="Genome Biol. Evol.">
        <title>Insights into the evolution of the New World diploid cottons (Gossypium, subgenus Houzingenia) based on genome sequencing.</title>
        <authorList>
            <person name="Grover C.E."/>
            <person name="Arick M.A. 2nd"/>
            <person name="Thrash A."/>
            <person name="Conover J.L."/>
            <person name="Sanders W.S."/>
            <person name="Peterson D.G."/>
            <person name="Frelichowski J.E."/>
            <person name="Scheffler J.A."/>
            <person name="Scheffler B.E."/>
            <person name="Wendel J.F."/>
        </authorList>
    </citation>
    <scope>NUCLEOTIDE SEQUENCE [LARGE SCALE GENOMIC DNA]</scope>
    <source>
        <strain evidence="10">8</strain>
        <tissue evidence="10">Leaf</tissue>
    </source>
</reference>
<evidence type="ECO:0000313" key="11">
    <source>
        <dbReference type="Proteomes" id="UP000593568"/>
    </source>
</evidence>
<comment type="catalytic activity">
    <reaction evidence="7">
        <text>L-threonyl-[protein] + ATP = O-phospho-L-threonyl-[protein] + ADP + H(+)</text>
        <dbReference type="Rhea" id="RHEA:46608"/>
        <dbReference type="Rhea" id="RHEA-COMP:11060"/>
        <dbReference type="Rhea" id="RHEA-COMP:11605"/>
        <dbReference type="ChEBI" id="CHEBI:15378"/>
        <dbReference type="ChEBI" id="CHEBI:30013"/>
        <dbReference type="ChEBI" id="CHEBI:30616"/>
        <dbReference type="ChEBI" id="CHEBI:61977"/>
        <dbReference type="ChEBI" id="CHEBI:456216"/>
        <dbReference type="EC" id="2.7.11.1"/>
    </reaction>
</comment>
<dbReference type="AlphaFoldDB" id="A0A7J9FEC8"/>
<feature type="region of interest" description="Disordered" evidence="9">
    <location>
        <begin position="99"/>
        <end position="118"/>
    </location>
</feature>
<evidence type="ECO:0000256" key="4">
    <source>
        <dbReference type="ARBA" id="ARBA00022741"/>
    </source>
</evidence>
<gene>
    <name evidence="10" type="ORF">Gotri_001324</name>
</gene>
<dbReference type="PANTHER" id="PTHR48012:SF10">
    <property type="entry name" value="FI20177P1"/>
    <property type="match status" value="1"/>
</dbReference>
<evidence type="ECO:0000256" key="9">
    <source>
        <dbReference type="SAM" id="MobiDB-lite"/>
    </source>
</evidence>
<dbReference type="InterPro" id="IPR011009">
    <property type="entry name" value="Kinase-like_dom_sf"/>
</dbReference>
<keyword evidence="5" id="KW-0418">Kinase</keyword>
<evidence type="ECO:0000256" key="7">
    <source>
        <dbReference type="ARBA" id="ARBA00047899"/>
    </source>
</evidence>
<feature type="region of interest" description="Disordered" evidence="9">
    <location>
        <begin position="404"/>
        <end position="429"/>
    </location>
</feature>
<keyword evidence="4" id="KW-0547">Nucleotide-binding</keyword>
<evidence type="ECO:0000256" key="1">
    <source>
        <dbReference type="ARBA" id="ARBA00008874"/>
    </source>
</evidence>
<feature type="compositionally biased region" description="Basic and acidic residues" evidence="9">
    <location>
        <begin position="418"/>
        <end position="429"/>
    </location>
</feature>
<feature type="compositionally biased region" description="Low complexity" evidence="9">
    <location>
        <begin position="252"/>
        <end position="261"/>
    </location>
</feature>
<sequence length="478" mass="52994">MAPEVIQNSDGYNEKCTCNPKFSILQLDEHFSRPMKEFASLCLKKVPAERATAKELLKHRFIKNARKSQKLLERIRCHPVLVKMLAFFVLNRERPKYQLKEDAETPRNGPKPVGESTDIVKVTRDVRGEETVRASNQGKTFRSAGWDFSIGGQQNTVSSGKGTRELYSNENQDNYHDDETSVGGSGTVVRRSPRGSQSSGLIRDPSSLSSSEHASFEDASTSGTIVFRGQHDDSDSPPTPRSRLGIQGRPSAASAKAAIQAGLRKGNARDRSAPSENNGTGNENRRRDQMSNSSNSSRSSHEYFDAQKAFPRTHQPSDDEENAKITSSCIPLSMLLIPSLKEVIADDSEGRVMRVVTNSLVHMERTKPGSCEALVCKLLDRLASSKEPSMKGLQDVAARMFNKGKVTPEDVQNSSPETDGKKRLQHKELHSNSNLSPLARFLLSRWQSQTSLDLNSVKMKTVRSIIHLCSICFDFDVT</sequence>
<keyword evidence="11" id="KW-1185">Reference proteome</keyword>
<feature type="compositionally biased region" description="Polar residues" evidence="9">
    <location>
        <begin position="151"/>
        <end position="172"/>
    </location>
</feature>